<dbReference type="GO" id="GO:0017056">
    <property type="term" value="F:structural constituent of nuclear pore"/>
    <property type="evidence" value="ECO:0007669"/>
    <property type="project" value="InterPro"/>
</dbReference>
<reference evidence="6" key="1">
    <citation type="journal article" date="2023" name="IScience">
        <title>Live-bearing cockroach genome reveals convergent evolutionary mechanisms linked to viviparity in insects and beyond.</title>
        <authorList>
            <person name="Fouks B."/>
            <person name="Harrison M.C."/>
            <person name="Mikhailova A.A."/>
            <person name="Marchal E."/>
            <person name="English S."/>
            <person name="Carruthers M."/>
            <person name="Jennings E.C."/>
            <person name="Chiamaka E.L."/>
            <person name="Frigard R.A."/>
            <person name="Pippel M."/>
            <person name="Attardo G.M."/>
            <person name="Benoit J.B."/>
            <person name="Bornberg-Bauer E."/>
            <person name="Tobe S.S."/>
        </authorList>
    </citation>
    <scope>NUCLEOTIDE SEQUENCE</scope>
    <source>
        <strain evidence="6">Stay&amp;Tobe</strain>
    </source>
</reference>
<comment type="subcellular location">
    <subcellularLocation>
        <location evidence="1 5">Nucleus</location>
        <location evidence="1 5">Nuclear pore complex</location>
    </subcellularLocation>
</comment>
<keyword evidence="5" id="KW-0813">Transport</keyword>
<keyword evidence="5" id="KW-0653">Protein transport</keyword>
<reference evidence="6" key="2">
    <citation type="submission" date="2023-05" db="EMBL/GenBank/DDBJ databases">
        <authorList>
            <person name="Fouks B."/>
        </authorList>
    </citation>
    <scope>NUCLEOTIDE SEQUENCE</scope>
    <source>
        <strain evidence="6">Stay&amp;Tobe</strain>
        <tissue evidence="6">Testes</tissue>
    </source>
</reference>
<protein>
    <recommendedName>
        <fullName evidence="5">Nuclear pore protein</fullName>
    </recommendedName>
</protein>
<evidence type="ECO:0000256" key="4">
    <source>
        <dbReference type="ARBA" id="ARBA00023242"/>
    </source>
</evidence>
<evidence type="ECO:0000256" key="3">
    <source>
        <dbReference type="ARBA" id="ARBA00023132"/>
    </source>
</evidence>
<keyword evidence="7" id="KW-1185">Reference proteome</keyword>
<dbReference type="EMBL" id="JASPKZ010008467">
    <property type="protein sequence ID" value="KAJ9579367.1"/>
    <property type="molecule type" value="Genomic_DNA"/>
</dbReference>
<keyword evidence="4 5" id="KW-0539">Nucleus</keyword>
<dbReference type="Pfam" id="PF04097">
    <property type="entry name" value="Nic96"/>
    <property type="match status" value="1"/>
</dbReference>
<comment type="similarity">
    <text evidence="2 5">Belongs to the nucleoporin interacting component (NIC) family.</text>
</comment>
<evidence type="ECO:0000313" key="7">
    <source>
        <dbReference type="Proteomes" id="UP001233999"/>
    </source>
</evidence>
<dbReference type="AlphaFoldDB" id="A0AAD7ZFI8"/>
<accession>A0AAD7ZFI8</accession>
<comment type="caution">
    <text evidence="6">The sequence shown here is derived from an EMBL/GenBank/DDBJ whole genome shotgun (WGS) entry which is preliminary data.</text>
</comment>
<name>A0AAD7ZFI8_DIPPU</name>
<evidence type="ECO:0000256" key="5">
    <source>
        <dbReference type="RuleBase" id="RU364035"/>
    </source>
</evidence>
<dbReference type="GO" id="GO:0006606">
    <property type="term" value="P:protein import into nucleus"/>
    <property type="evidence" value="ECO:0007669"/>
    <property type="project" value="TreeGrafter"/>
</dbReference>
<evidence type="ECO:0000313" key="6">
    <source>
        <dbReference type="EMBL" id="KAJ9579367.1"/>
    </source>
</evidence>
<evidence type="ECO:0000256" key="1">
    <source>
        <dbReference type="ARBA" id="ARBA00004567"/>
    </source>
</evidence>
<keyword evidence="5" id="KW-0509">mRNA transport</keyword>
<feature type="non-terminal residue" evidence="6">
    <location>
        <position position="1"/>
    </location>
</feature>
<sequence>MAEADFNTLLHSAEQLAAEVDKSGDLPKVDRTLRQVLEASTELWSRVTQSGAQDIQAHLLLGSKGVDLPQLSMRLEGLSARKTFEPLEPIPDADIQSFLKNEKENAILSIIEETHRTCFEDTEKLQWEHIESEWKQEKQKALNALAGTAEEFLSLSLQPEPSVLNETLTGGVRSSLGNQEMAYAKQVVDYNQTVVQGVIRPSLVDKFSQVADYLNDMKVKELWEMVQYMSQIPPRATGDPQTSRASPSIRSVLISQARKYLEDRYKTYMTNVVMGNLQQARRGGIPGTFPLVRSFVAIRVPPGTPGLEDGLVEDQPFWPLVYYCLRCGDTAAALYCARQAGPGMDEFCSVMEELVNNKDNKLTSRLETLVKFQYRRHIRNTTDPFKRAVYCSIGSCDVNEEHEEVAKAADDYLWIKLCQIREDSSADAQTTDRMTYSHLQSLILEEYGESHYNAYDQPHVYFQVLILTGQFEAAIEFLARVEKLRVHAVHIAIALNEHNLLALPANVQAPLLSVDPGDKPPACRLNLARLIMLYVRKFETTDPREALQYYYFLRSTKSD</sequence>
<dbReference type="Proteomes" id="UP001233999">
    <property type="component" value="Unassembled WGS sequence"/>
</dbReference>
<dbReference type="PANTHER" id="PTHR11225:SF4">
    <property type="entry name" value="NUCLEAR PORE COMPLEX PROTEIN NUP93"/>
    <property type="match status" value="1"/>
</dbReference>
<dbReference type="GO" id="GO:0005643">
    <property type="term" value="C:nuclear pore"/>
    <property type="evidence" value="ECO:0007669"/>
    <property type="project" value="UniProtKB-SubCell"/>
</dbReference>
<proteinExistence type="inferred from homology"/>
<dbReference type="GO" id="GO:0016973">
    <property type="term" value="P:poly(A)+ mRNA export from nucleus"/>
    <property type="evidence" value="ECO:0007669"/>
    <property type="project" value="TreeGrafter"/>
</dbReference>
<gene>
    <name evidence="6" type="ORF">L9F63_024525</name>
</gene>
<evidence type="ECO:0000256" key="2">
    <source>
        <dbReference type="ARBA" id="ARBA00010186"/>
    </source>
</evidence>
<dbReference type="PANTHER" id="PTHR11225">
    <property type="entry name" value="NUCLEAR PORE COMPLEX PROTEIN NUP93 NUCLEOPORIN NUP93 DEAD EYE PROTEIN"/>
    <property type="match status" value="1"/>
</dbReference>
<keyword evidence="3 5" id="KW-0906">Nuclear pore complex</keyword>
<keyword evidence="5" id="KW-0811">Translocation</keyword>
<organism evidence="6 7">
    <name type="scientific">Diploptera punctata</name>
    <name type="common">Pacific beetle cockroach</name>
    <dbReference type="NCBI Taxonomy" id="6984"/>
    <lineage>
        <taxon>Eukaryota</taxon>
        <taxon>Metazoa</taxon>
        <taxon>Ecdysozoa</taxon>
        <taxon>Arthropoda</taxon>
        <taxon>Hexapoda</taxon>
        <taxon>Insecta</taxon>
        <taxon>Pterygota</taxon>
        <taxon>Neoptera</taxon>
        <taxon>Polyneoptera</taxon>
        <taxon>Dictyoptera</taxon>
        <taxon>Blattodea</taxon>
        <taxon>Blaberoidea</taxon>
        <taxon>Blaberidae</taxon>
        <taxon>Diplopterinae</taxon>
        <taxon>Diploptera</taxon>
    </lineage>
</organism>
<dbReference type="InterPro" id="IPR007231">
    <property type="entry name" value="Nucleoporin_int_Nup93/Nic96"/>
</dbReference>
<keyword evidence="5" id="KW-0472">Membrane</keyword>